<dbReference type="InterPro" id="IPR013130">
    <property type="entry name" value="Fe3_Rdtase_TM_dom"/>
</dbReference>
<evidence type="ECO:0000256" key="6">
    <source>
        <dbReference type="ARBA" id="ARBA00023136"/>
    </source>
</evidence>
<dbReference type="PANTHER" id="PTHR32361:SF9">
    <property type="entry name" value="FERRIC REDUCTASE TRANSMEMBRANE COMPONENT 3-RELATED"/>
    <property type="match status" value="1"/>
</dbReference>
<dbReference type="SUPFAM" id="SSF52343">
    <property type="entry name" value="Ferredoxin reductase-like, C-terminal NADP-linked domain"/>
    <property type="match status" value="1"/>
</dbReference>
<feature type="transmembrane region" description="Helical" evidence="7">
    <location>
        <begin position="328"/>
        <end position="347"/>
    </location>
</feature>
<gene>
    <name evidence="9" type="ORF">K431DRAFT_319869</name>
</gene>
<keyword evidence="10" id="KW-1185">Reference proteome</keyword>
<keyword evidence="4 7" id="KW-1133">Transmembrane helix</keyword>
<feature type="transmembrane region" description="Helical" evidence="7">
    <location>
        <begin position="216"/>
        <end position="234"/>
    </location>
</feature>
<dbReference type="GO" id="GO:0006879">
    <property type="term" value="P:intracellular iron ion homeostasis"/>
    <property type="evidence" value="ECO:0007669"/>
    <property type="project" value="TreeGrafter"/>
</dbReference>
<dbReference type="InterPro" id="IPR039261">
    <property type="entry name" value="FNR_nucleotide-bd"/>
</dbReference>
<dbReference type="AlphaFoldDB" id="A0A9P4URN9"/>
<dbReference type="PANTHER" id="PTHR32361">
    <property type="entry name" value="FERRIC/CUPRIC REDUCTASE TRANSMEMBRANE COMPONENT"/>
    <property type="match status" value="1"/>
</dbReference>
<evidence type="ECO:0000256" key="3">
    <source>
        <dbReference type="ARBA" id="ARBA00022692"/>
    </source>
</evidence>
<comment type="caution">
    <text evidence="9">The sequence shown here is derived from an EMBL/GenBank/DDBJ whole genome shotgun (WGS) entry which is preliminary data.</text>
</comment>
<feature type="transmembrane region" description="Helical" evidence="7">
    <location>
        <begin position="296"/>
        <end position="316"/>
    </location>
</feature>
<keyword evidence="6 7" id="KW-0472">Membrane</keyword>
<protein>
    <submittedName>
        <fullName evidence="9">Ferric reductase like transmembrane component</fullName>
    </submittedName>
</protein>
<feature type="transmembrane region" description="Helical" evidence="7">
    <location>
        <begin position="359"/>
        <end position="379"/>
    </location>
</feature>
<comment type="subcellular location">
    <subcellularLocation>
        <location evidence="1">Membrane</location>
        <topology evidence="1">Multi-pass membrane protein</topology>
    </subcellularLocation>
</comment>
<reference evidence="9" key="1">
    <citation type="journal article" date="2020" name="Stud. Mycol.">
        <title>101 Dothideomycetes genomes: a test case for predicting lifestyles and emergence of pathogens.</title>
        <authorList>
            <person name="Haridas S."/>
            <person name="Albert R."/>
            <person name="Binder M."/>
            <person name="Bloem J."/>
            <person name="Labutti K."/>
            <person name="Salamov A."/>
            <person name="Andreopoulos B."/>
            <person name="Baker S."/>
            <person name="Barry K."/>
            <person name="Bills G."/>
            <person name="Bluhm B."/>
            <person name="Cannon C."/>
            <person name="Castanera R."/>
            <person name="Culley D."/>
            <person name="Daum C."/>
            <person name="Ezra D."/>
            <person name="Gonzalez J."/>
            <person name="Henrissat B."/>
            <person name="Kuo A."/>
            <person name="Liang C."/>
            <person name="Lipzen A."/>
            <person name="Lutzoni F."/>
            <person name="Magnuson J."/>
            <person name="Mondo S."/>
            <person name="Nolan M."/>
            <person name="Ohm R."/>
            <person name="Pangilinan J."/>
            <person name="Park H.-J."/>
            <person name="Ramirez L."/>
            <person name="Alfaro M."/>
            <person name="Sun H."/>
            <person name="Tritt A."/>
            <person name="Yoshinaga Y."/>
            <person name="Zwiers L.-H."/>
            <person name="Turgeon B."/>
            <person name="Goodwin S."/>
            <person name="Spatafora J."/>
            <person name="Crous P."/>
            <person name="Grigoriev I."/>
        </authorList>
    </citation>
    <scope>NUCLEOTIDE SEQUENCE</scope>
    <source>
        <strain evidence="9">CBS 116435</strain>
    </source>
</reference>
<dbReference type="Proteomes" id="UP000799441">
    <property type="component" value="Unassembled WGS sequence"/>
</dbReference>
<dbReference type="OrthoDB" id="167398at2759"/>
<dbReference type="Pfam" id="PF01794">
    <property type="entry name" value="Ferric_reduct"/>
    <property type="match status" value="1"/>
</dbReference>
<dbReference type="GO" id="GO:0000293">
    <property type="term" value="F:ferric-chelate reductase activity"/>
    <property type="evidence" value="ECO:0007669"/>
    <property type="project" value="TreeGrafter"/>
</dbReference>
<evidence type="ECO:0000256" key="4">
    <source>
        <dbReference type="ARBA" id="ARBA00022989"/>
    </source>
</evidence>
<accession>A0A9P4URN9</accession>
<evidence type="ECO:0000259" key="8">
    <source>
        <dbReference type="Pfam" id="PF01794"/>
    </source>
</evidence>
<dbReference type="EMBL" id="MU003784">
    <property type="protein sequence ID" value="KAF2722250.1"/>
    <property type="molecule type" value="Genomic_DNA"/>
</dbReference>
<evidence type="ECO:0000256" key="5">
    <source>
        <dbReference type="ARBA" id="ARBA00023065"/>
    </source>
</evidence>
<name>A0A9P4URN9_9PEZI</name>
<sequence>MNGRPRHGLIGYGIKMYHPICPYSCRAVLSSSTLNCSHAMIMDGDLGIDTSVDCYATDDAFLKSMAWCINDRCPTLEAWEVEKYWYNNLPGGERHQPEPKWTYQETLSQIATSPTETLVYGDPLNVTALVSDEDYDMQYRAMTAFERSEVSHETYGIVLLVSGSVIPILASFLRFFPFPRRLASQCNAILIDPPLLGSRHKVPYFNMAVMPTRGQAMFIAYLVIINVVLSAVGYNSAQPSAWFSNRNGEILTYVANRVGVLSFANIPLLVLYAGRNNVLYWLTNWSQSTFILLHRWVAYICTLQAALHSILYLRIYLAASQYNAESKLAYWVWGIIATLCMSILLPASVIPVREKMYEVFLASHFVLALLALVGCYMHIYDRFQHQWGYEVWIYTGFAVWGFDRLMRLLRIARNGLRKAVITVLDEENIRVDISGVTGNGHAYLYFPTLTWRVWENHPFSITTPIDSTKDGRLSPVSSVDLESDIEKHRSGNKQVATTAASTRIAESLRNDPSIRLTFFLRTRAGTTSLLRNRIQLPVLVESDYLHHPDLSQYPNLVCIVGGVGITAVVPLLRSHPGRAKLYWSSRSQALVTSAEAILDGVDYDVVVSRRLDLRAVMEGEAGEGTGGMAVVVSGPAGMADSVRQLVAEFGRKSRRPIKLIEESFSW</sequence>
<evidence type="ECO:0000256" key="2">
    <source>
        <dbReference type="ARBA" id="ARBA00022448"/>
    </source>
</evidence>
<proteinExistence type="predicted"/>
<feature type="transmembrane region" description="Helical" evidence="7">
    <location>
        <begin position="155"/>
        <end position="176"/>
    </location>
</feature>
<keyword evidence="5" id="KW-0406">Ion transport</keyword>
<keyword evidence="2" id="KW-0813">Transport</keyword>
<dbReference type="SFLD" id="SFLDG01168">
    <property type="entry name" value="Ferric_reductase_subgroup_(FRE"/>
    <property type="match status" value="1"/>
</dbReference>
<feature type="domain" description="Ferric oxidoreductase" evidence="8">
    <location>
        <begin position="259"/>
        <end position="375"/>
    </location>
</feature>
<dbReference type="CDD" id="cd06186">
    <property type="entry name" value="NOX_Duox_like_FAD_NADP"/>
    <property type="match status" value="1"/>
</dbReference>
<evidence type="ECO:0000256" key="7">
    <source>
        <dbReference type="SAM" id="Phobius"/>
    </source>
</evidence>
<feature type="transmembrane region" description="Helical" evidence="7">
    <location>
        <begin position="254"/>
        <end position="275"/>
    </location>
</feature>
<evidence type="ECO:0000313" key="9">
    <source>
        <dbReference type="EMBL" id="KAF2722250.1"/>
    </source>
</evidence>
<dbReference type="SFLD" id="SFLDS00052">
    <property type="entry name" value="Ferric_Reductase_Domain"/>
    <property type="match status" value="1"/>
</dbReference>
<evidence type="ECO:0000256" key="1">
    <source>
        <dbReference type="ARBA" id="ARBA00004141"/>
    </source>
</evidence>
<dbReference type="GO" id="GO:0006826">
    <property type="term" value="P:iron ion transport"/>
    <property type="evidence" value="ECO:0007669"/>
    <property type="project" value="TreeGrafter"/>
</dbReference>
<dbReference type="InterPro" id="IPR051410">
    <property type="entry name" value="Ferric/Cupric_Reductase"/>
</dbReference>
<keyword evidence="3 7" id="KW-0812">Transmembrane</keyword>
<evidence type="ECO:0000313" key="10">
    <source>
        <dbReference type="Proteomes" id="UP000799441"/>
    </source>
</evidence>
<dbReference type="GO" id="GO:0015677">
    <property type="term" value="P:copper ion import"/>
    <property type="evidence" value="ECO:0007669"/>
    <property type="project" value="TreeGrafter"/>
</dbReference>
<dbReference type="GO" id="GO:0005886">
    <property type="term" value="C:plasma membrane"/>
    <property type="evidence" value="ECO:0007669"/>
    <property type="project" value="TreeGrafter"/>
</dbReference>
<organism evidence="9 10">
    <name type="scientific">Polychaeton citri CBS 116435</name>
    <dbReference type="NCBI Taxonomy" id="1314669"/>
    <lineage>
        <taxon>Eukaryota</taxon>
        <taxon>Fungi</taxon>
        <taxon>Dikarya</taxon>
        <taxon>Ascomycota</taxon>
        <taxon>Pezizomycotina</taxon>
        <taxon>Dothideomycetes</taxon>
        <taxon>Dothideomycetidae</taxon>
        <taxon>Capnodiales</taxon>
        <taxon>Capnodiaceae</taxon>
        <taxon>Polychaeton</taxon>
    </lineage>
</organism>